<comment type="caution">
    <text evidence="1">The sequence shown here is derived from an EMBL/GenBank/DDBJ whole genome shotgun (WGS) entry which is preliminary data.</text>
</comment>
<keyword evidence="2" id="KW-1185">Reference proteome</keyword>
<organism evidence="1 2">
    <name type="scientific">Spiromyces aspiralis</name>
    <dbReference type="NCBI Taxonomy" id="68401"/>
    <lineage>
        <taxon>Eukaryota</taxon>
        <taxon>Fungi</taxon>
        <taxon>Fungi incertae sedis</taxon>
        <taxon>Zoopagomycota</taxon>
        <taxon>Kickxellomycotina</taxon>
        <taxon>Kickxellomycetes</taxon>
        <taxon>Kickxellales</taxon>
        <taxon>Kickxellaceae</taxon>
        <taxon>Spiromyces</taxon>
    </lineage>
</organism>
<evidence type="ECO:0000313" key="2">
    <source>
        <dbReference type="Proteomes" id="UP001145114"/>
    </source>
</evidence>
<proteinExistence type="predicted"/>
<dbReference type="EMBL" id="JAMZIH010005498">
    <property type="protein sequence ID" value="KAJ1675086.1"/>
    <property type="molecule type" value="Genomic_DNA"/>
</dbReference>
<gene>
    <name evidence="1" type="ORF">EV182_001963</name>
</gene>
<evidence type="ECO:0000313" key="1">
    <source>
        <dbReference type="EMBL" id="KAJ1675086.1"/>
    </source>
</evidence>
<dbReference type="Proteomes" id="UP001145114">
    <property type="component" value="Unassembled WGS sequence"/>
</dbReference>
<protein>
    <submittedName>
        <fullName evidence="1">Uncharacterized protein</fullName>
    </submittedName>
</protein>
<reference evidence="1" key="1">
    <citation type="submission" date="2022-06" db="EMBL/GenBank/DDBJ databases">
        <title>Phylogenomic reconstructions and comparative analyses of Kickxellomycotina fungi.</title>
        <authorList>
            <person name="Reynolds N.K."/>
            <person name="Stajich J.E."/>
            <person name="Barry K."/>
            <person name="Grigoriev I.V."/>
            <person name="Crous P."/>
            <person name="Smith M.E."/>
        </authorList>
    </citation>
    <scope>NUCLEOTIDE SEQUENCE</scope>
    <source>
        <strain evidence="1">RSA 2271</strain>
    </source>
</reference>
<feature type="non-terminal residue" evidence="1">
    <location>
        <position position="1"/>
    </location>
</feature>
<name>A0ACC1HIE1_9FUNG</name>
<accession>A0ACC1HIE1</accession>
<sequence length="292" mass="33898">KLSMTDNKQKRTYGWISFGVAQYLVVKLVLVVVIMVTQALNVYCPQGIHTNRAYIWVMLVDFISISIALYFVCFLAILVQTIDPKTEAIKKFTAIKLIVFVIFWTGMLVSFADEALQIKPTQLWTKEDIIGGIKAIIAIFVMFFSSIFNLWAFPIEPYMKEGDKRTPCSGWLKVCIRVVVVWPLKLCCEAFSKLCRCWGDKCRPSKRDKQLNAVGNYEKDFQKQWEEALSEKKKDCPSEDQNRSKCAMLMDLNSVKILWEVFRLTFSVEMVSRRMVKYGMNYKKKKDKRPPV</sequence>